<sequence>MTKHNNQIIIASDIGGTHITASLVSTGQWQVITDSITRNHVNSHADAKSILEAWAAPFETIIRNRPDVPVAIGIAMPGPFDYQNGISLMRNQDKYDNLYGMDIRAALAERTGASGTDIRFINDAAAFLQGEVFAGKHNGHSKMLGITLGTGLGTAVWENGANAVDADLWKTPYLDSNMEEHLVTRWFVRNASQHGMKVTGLRELLELREQHRIVEDILAEYSHHLLQFITFFSEQEGTDRFIIGGNIARAWGIFRSFNTAAFDRYDIHISQLGEHAALIGAAAIFVA</sequence>
<dbReference type="SUPFAM" id="SSF53067">
    <property type="entry name" value="Actin-like ATPase domain"/>
    <property type="match status" value="1"/>
</dbReference>
<gene>
    <name evidence="2" type="ORF">ACFOET_17560</name>
</gene>
<evidence type="ECO:0000256" key="1">
    <source>
        <dbReference type="ARBA" id="ARBA00006479"/>
    </source>
</evidence>
<dbReference type="PANTHER" id="PTHR18964">
    <property type="entry name" value="ROK (REPRESSOR, ORF, KINASE) FAMILY"/>
    <property type="match status" value="1"/>
</dbReference>
<dbReference type="InterPro" id="IPR000600">
    <property type="entry name" value="ROK"/>
</dbReference>
<proteinExistence type="inferred from homology"/>
<dbReference type="PANTHER" id="PTHR18964:SF149">
    <property type="entry name" value="BIFUNCTIONAL UDP-N-ACETYLGLUCOSAMINE 2-EPIMERASE_N-ACETYLMANNOSAMINE KINASE"/>
    <property type="match status" value="1"/>
</dbReference>
<protein>
    <submittedName>
        <fullName evidence="2">ROK family protein</fullName>
    </submittedName>
</protein>
<accession>A0ABV7JT46</accession>
<comment type="caution">
    <text evidence="2">The sequence shown here is derived from an EMBL/GenBank/DDBJ whole genome shotgun (WGS) entry which is preliminary data.</text>
</comment>
<comment type="similarity">
    <text evidence="1">Belongs to the ROK (NagC/XylR) family.</text>
</comment>
<evidence type="ECO:0000313" key="2">
    <source>
        <dbReference type="EMBL" id="MFC3199433.1"/>
    </source>
</evidence>
<dbReference type="EMBL" id="JBHRTA010000038">
    <property type="protein sequence ID" value="MFC3199433.1"/>
    <property type="molecule type" value="Genomic_DNA"/>
</dbReference>
<evidence type="ECO:0000313" key="3">
    <source>
        <dbReference type="Proteomes" id="UP001595526"/>
    </source>
</evidence>
<dbReference type="Gene3D" id="3.30.420.40">
    <property type="match status" value="2"/>
</dbReference>
<dbReference type="CDD" id="cd23763">
    <property type="entry name" value="ASKHA_ATPase_ROK"/>
    <property type="match status" value="1"/>
</dbReference>
<dbReference type="Proteomes" id="UP001595526">
    <property type="component" value="Unassembled WGS sequence"/>
</dbReference>
<dbReference type="Pfam" id="PF00480">
    <property type="entry name" value="ROK"/>
    <property type="match status" value="1"/>
</dbReference>
<keyword evidence="3" id="KW-1185">Reference proteome</keyword>
<reference evidence="3" key="1">
    <citation type="journal article" date="2019" name="Int. J. Syst. Evol. Microbiol.">
        <title>The Global Catalogue of Microorganisms (GCM) 10K type strain sequencing project: providing services to taxonomists for standard genome sequencing and annotation.</title>
        <authorList>
            <consortium name="The Broad Institute Genomics Platform"/>
            <consortium name="The Broad Institute Genome Sequencing Center for Infectious Disease"/>
            <person name="Wu L."/>
            <person name="Ma J."/>
        </authorList>
    </citation>
    <scope>NUCLEOTIDE SEQUENCE [LARGE SCALE GENOMIC DNA]</scope>
    <source>
        <strain evidence="3">KCTC 52416</strain>
    </source>
</reference>
<dbReference type="InterPro" id="IPR043129">
    <property type="entry name" value="ATPase_NBD"/>
</dbReference>
<organism evidence="2 3">
    <name type="scientific">Parapedobacter deserti</name>
    <dbReference type="NCBI Taxonomy" id="1912957"/>
    <lineage>
        <taxon>Bacteria</taxon>
        <taxon>Pseudomonadati</taxon>
        <taxon>Bacteroidota</taxon>
        <taxon>Sphingobacteriia</taxon>
        <taxon>Sphingobacteriales</taxon>
        <taxon>Sphingobacteriaceae</taxon>
        <taxon>Parapedobacter</taxon>
    </lineage>
</organism>
<name>A0ABV7JT46_9SPHI</name>
<dbReference type="RefSeq" id="WP_379025029.1">
    <property type="nucleotide sequence ID" value="NZ_JBHRTA010000038.1"/>
</dbReference>